<evidence type="ECO:0000256" key="1">
    <source>
        <dbReference type="SAM" id="Coils"/>
    </source>
</evidence>
<evidence type="ECO:0000313" key="4">
    <source>
        <dbReference type="Proteomes" id="UP000441586"/>
    </source>
</evidence>
<feature type="coiled-coil region" evidence="1">
    <location>
        <begin position="232"/>
        <end position="259"/>
    </location>
</feature>
<dbReference type="GO" id="GO:0005886">
    <property type="term" value="C:plasma membrane"/>
    <property type="evidence" value="ECO:0007669"/>
    <property type="project" value="TreeGrafter"/>
</dbReference>
<dbReference type="PANTHER" id="PTHR32309:SF13">
    <property type="entry name" value="FERRIC ENTEROBACTIN TRANSPORT PROTEIN FEPE"/>
    <property type="match status" value="1"/>
</dbReference>
<sequence>MAQTLTKFSDALTVRRKGLTFLVSVQFTTENPELSAKVANQHAHAYIQAQITDRVDYSLAARDFLQSQLKQARQSLTRNNQALQVYIEQNADRLAAEAGSDEILKLAEQLRATTLSLGVDERSLELGQIGIEQNDWSMLADNLGDTALQSLLDQRSTLSRRLNGASEGGSEAFDLAEGLEAINLQIKDRRQIVVANLQGEVSQSLDTRRSIIESIQGEVFQGELSAQTLSDIYELQQEAQIAQRQYDQLISRMRDVEAQAVLQMASSRLVSEAIVPSRASFPNVKLVLAVAALGALALGTGVALLKEFYFGSVTSSSQLSNIVPLQVSTVVPKVRSQKGSVAIADRVVTEPMSEFSEAFRKLRASVDHGIVSQPGQAQVILVTSAVPEEGKSTTALSLARTYAQARNGPYSLMLIYVIPTSRNFLVKSLHIA</sequence>
<dbReference type="RefSeq" id="WP_158979982.1">
    <property type="nucleotide sequence ID" value="NZ_WSFO01000007.1"/>
</dbReference>
<gene>
    <name evidence="3" type="ORF">GP644_13270</name>
</gene>
<accession>A0A6A4RFR2</accession>
<dbReference type="Proteomes" id="UP000441586">
    <property type="component" value="Unassembled WGS sequence"/>
</dbReference>
<keyword evidence="1" id="KW-0175">Coiled coil</keyword>
<dbReference type="InterPro" id="IPR050445">
    <property type="entry name" value="Bact_polysacc_biosynth/exp"/>
</dbReference>
<name>A0A6A4RFR2_9RHOB</name>
<feature type="domain" description="Tyrosine-protein kinase G-rich" evidence="2">
    <location>
        <begin position="231"/>
        <end position="307"/>
    </location>
</feature>
<organism evidence="3 4">
    <name type="scientific">Parasedimentitalea maritima</name>
    <dbReference type="NCBI Taxonomy" id="2578117"/>
    <lineage>
        <taxon>Bacteria</taxon>
        <taxon>Pseudomonadati</taxon>
        <taxon>Pseudomonadota</taxon>
        <taxon>Alphaproteobacteria</taxon>
        <taxon>Rhodobacterales</taxon>
        <taxon>Paracoccaceae</taxon>
        <taxon>Parasedimentitalea</taxon>
    </lineage>
</organism>
<dbReference type="Gene3D" id="3.40.50.300">
    <property type="entry name" value="P-loop containing nucleotide triphosphate hydrolases"/>
    <property type="match status" value="1"/>
</dbReference>
<dbReference type="AlphaFoldDB" id="A0A6A4RFR2"/>
<dbReference type="EMBL" id="WSFO01000007">
    <property type="protein sequence ID" value="KAE9629377.1"/>
    <property type="molecule type" value="Genomic_DNA"/>
</dbReference>
<dbReference type="GO" id="GO:0004713">
    <property type="term" value="F:protein tyrosine kinase activity"/>
    <property type="evidence" value="ECO:0007669"/>
    <property type="project" value="TreeGrafter"/>
</dbReference>
<dbReference type="Pfam" id="PF13807">
    <property type="entry name" value="GNVR"/>
    <property type="match status" value="1"/>
</dbReference>
<protein>
    <recommendedName>
        <fullName evidence="2">Tyrosine-protein kinase G-rich domain-containing protein</fullName>
    </recommendedName>
</protein>
<dbReference type="InterPro" id="IPR027417">
    <property type="entry name" value="P-loop_NTPase"/>
</dbReference>
<evidence type="ECO:0000313" key="3">
    <source>
        <dbReference type="EMBL" id="KAE9629377.1"/>
    </source>
</evidence>
<comment type="caution">
    <text evidence="3">The sequence shown here is derived from an EMBL/GenBank/DDBJ whole genome shotgun (WGS) entry which is preliminary data.</text>
</comment>
<evidence type="ECO:0000259" key="2">
    <source>
        <dbReference type="Pfam" id="PF13807"/>
    </source>
</evidence>
<proteinExistence type="predicted"/>
<dbReference type="PANTHER" id="PTHR32309">
    <property type="entry name" value="TYROSINE-PROTEIN KINASE"/>
    <property type="match status" value="1"/>
</dbReference>
<dbReference type="InterPro" id="IPR032807">
    <property type="entry name" value="GNVR"/>
</dbReference>
<reference evidence="3 4" key="1">
    <citation type="submission" date="2019-12" db="EMBL/GenBank/DDBJ databases">
        <authorList>
            <person name="Zhang Y.-J."/>
        </authorList>
    </citation>
    <scope>NUCLEOTIDE SEQUENCE [LARGE SCALE GENOMIC DNA]</scope>
    <source>
        <strain evidence="3 4">H18S-6</strain>
    </source>
</reference>